<reference evidence="3" key="1">
    <citation type="submission" date="2022-06" db="EMBL/GenBank/DDBJ databases">
        <title>Ornithinimicrobium JY.X270.</title>
        <authorList>
            <person name="Huang Y."/>
        </authorList>
    </citation>
    <scope>NUCLEOTIDE SEQUENCE</scope>
    <source>
        <strain evidence="3">JY.X270</strain>
    </source>
</reference>
<dbReference type="Pfam" id="PF20248">
    <property type="entry name" value="DUF6603"/>
    <property type="match status" value="1"/>
</dbReference>
<proteinExistence type="predicted"/>
<dbReference type="RefSeq" id="WP_252619952.1">
    <property type="nucleotide sequence ID" value="NZ_CP099490.1"/>
</dbReference>
<sequence>MTVAESDLESFAQLTRALGITTSSGGANAEWFQDPVGGTTENPTGLKTILANDDQREALVQFVDEVLGPPEADQREETTWLPLFRNPDPELTIYAVLTPVTGAVQVGIGVAHSSGDLSPRVTTRLHAPLFRVPRDTATLPSDSATSLPSWLLLGREAGRVAIEVDATFTDDAPTPGEAFLRGLRAGIEVPTDGVSDVGFTLTLRDLQIPGTTAPSSPTLDLDSLDDLGEDVFTFAVGLLRSQLAALDTNDAGLRIAAALSGLLGLRDIPNVPAFPLADLPQRGVAAITDWISGILADNDALDAWLGQLALLTGGSARPADDAVAFSIGDADLLLGMRVTPGADGHLVLIPWLRLDLEASPGAVVAVSADLFRAETATGAVVALPALDLSAVFGAEAPAPKLLATGPVRIRSVRVGVGIDEQRHPTPRLTLHDVDLAAGTSNATHHDVLDLSSPDAALAAVDDVVADLLTNLLDDLGPAGALLATALGTDPPTGVDPVSVPALLADPLTAMAAYWREVLAAPAAARELLSDLAHLLLGTPTSITGDGTAEDPWLLPLHPSVAVALAVRYVENVLTVSVSARPTHTLTDTALGDVAVSASVVTDLLRVDLDTGSAAFVTGFSGGVQVAPVGPDPLHLPLMVADLDVAAVGLEVTWTPAAGLLLTPSGDVSLTWSDVAGPTTLPLPMPVRAPDGTLTLTSDWDGVELALGRLLLAPELSAIHPFVHLLGWAGTGPRLTISALLDDPVAALEDWAADLALECTHLHTTLSAIATLFSAGQASVPFGLGRRGAPYRAPVGGHPSLPGLAVWTEPPCPRPSEWGGTSGFEPGPDPSGAGFVAALETVARDLPELADLLTARPSLDSGLDALITRSSGTDGLVAAGSGLPDGVTSAVLAGYGHAEARAASVLDLLPWTGMGPAPADRVHLTTDLGWWQGHPESQRIDATGGTVPALPTVASGPWFVLVPAVTASGPGTDGIAAQADRIAEVLRERTGAVTLVAHGGPGAAALRAAARPALTAVVGAVATVGSPWTAVPTATFVGHGGNALTFLNALAGSDLPELPDDQLAHFSGPLQRSFGLLRRLRQERLVADLPNAAAEVIRPGLTVHAITGSLTTSDVVEQLGALMAQAVDERIGSSTAPEPVEQLHAGLGLPAVDVAVGPISLGVRADLSLLSVQRADPRVRSERVLTTAIRLAVTDGWLLGGPGATQRDLEVRWVEIALRDPLDGSEPTCELVLHEAHAYTASRERWVVRADGLDPEATLALPEVKLILSAVATRIHAEAPSLSALLTDYGLFREGGLDPTGLDRLLFDTRAFLSTPLQLDPATVVGHLCTVLGTPVGPTPTTLRLGSADASVDIDLATGTVSAAATVEVPGAAAVTASVTVPARELTGGSGLGGATNGTGTSAQLSIGSLEPHDGVRLDAELGPAGPSVTLTIPGASGPRTVPVYPTLIVADVTEALLAFSPAVFCQALLNGLRGALSRARAAVLDEVLTQLGLLDPVLDRLGVPVAVLIDPIGYLRRRPDPLGTALSILEALADLVVPGRTGSGWPITDEVRLSYALVAGRLELLVEVDLDTTVDTAAVDLTLAGGLRIDTSGKVHALATASGSVDGYGLALRVGTSTTAPVALDLTRPGPASALAIYPVGPGLGGGLEIAGAAAQAAVVVALNELIARRGTGDSSIQQVGTVADHLALGLGLVADPAGTDHALAPAQVSAFAADPGARLLARLPDLTAHLLASIATALGSDEITATPVGTATRIAYGTTAYLELDGPTRQVRLGATVDLDGAGVLEITQICIGAAGVSVEISVGPVTVDLGSVLLFPLVTIRAGVGSGSFDRMVGVGLATSATGTESVEVRWVLDATPPQIVAVSSGAPITDPATIATRALGLAVNIASGVLAEQLASVLTTEVTARLQDVVFTGGSAAIDPGLVEALIHPETLLDRLYTLVWNCATVGTPVSVKIEDTLEIGLTAVATTDDRQHLGLRLSLPDGEELTLVEGSLTVALECNSRWIVPEVQPGLSILLLEGTATSLQLVPGVIVGGLGVRFTASGQPLLDLGSVSLDGIAVRVYGEASAAGVGGGAQLVLEGLSVAPGGGGGTNPVANGIMNDVGAASESARPTFSPSLAVQKPPGQDLAISLRAGDPPGPWWVVIERQLGPLYVDRIGFDSVENNGQVTKISLLFTGQLDLFGLTAAVDELALSWEGGDVLAISSWSVDLMGLAVSADMAGVSLSGGLLKIKQGSSTSYVGMLVGRFAAYGLSVFGGFTHDGEHASFFVFGGVNGPIGGPPAFFLTGIAGGLGINRGLRVPDDLSQFGSYPFIAALNPAAPQREPMEALHELSHYFPHQVGNFWFAGGISFTSFALIDGIAVVAVSFGSSGLDINLFGLARMALPRPGAALVSIELAIVVRFSLSDGVFMIRAQLTDNSWLLYPEIRLTGGFAFAIWWKGPLAGQFVLTMGGYHPTFHVEGYPDVPRLGLVWRISDSLVIKGESYFALTSEALMAGQSVEASLDLGWVWAKVTFSADGIVYFDPFSFDVKVRASISAGIHIDLWLTTLSLSITISAEIHVWGPDFAGKVTFEIGPATVPIRFGSNRRVEPETLAWVPFVEKYLERGSGNTARALSAITGRGTLPTSTKGETGAPSADGSATLPYRVFAEFEITFTSSIPATALTIGTASPLPVAPTLAGSTTSLGLAPMGLRDLTPTLRIRLERKTGSGGWTAHDSKLGPLAAGLNGNGPASYATESFPLGVFGAPHASASNTRLPNHEVVVAAHQVTLVAGIIASTPGPPMDYYKVECKQRPLPLQATRTSRASMVNLGRTLEAPLPVNASEALTQAQTILFEHGHEQHSAVARASFAADRSAPPMFGTLTDGLVADNGADGERSRLPVAATPKRKPRRPIVVGLLESGDLAVRRPAGTTVADGRLKRRPAPSTVSVQSRLSTRLPIALTRSSPSVTRAGATLAATTFVPRTTAASTGHVSTGSRLAAPDLQGLVTGLGPGAGLVPRAERARRLSRAASSRNAELAQSIAGGDVIILESLDARYDGDPDRRPHLTIAGTARVLALTGRSIVTDVEVDARRADQSVPVPSGATLIAVHAGGDIDPELGFAGWHDGSRIARVGGRVGLAAGCALSVDGLAAQEGQGAAWQPAHTLTGGAREVLTRFTRPVRTVAIALTRSGGSSPDDTVPADVPPETDLRLSGATVAGDDGVDRPPILVALGGVSVLVYPVVPDEQTSGVGVTVTNGPAWSLVGVVGADDTPEDLAAQIAEAGLPGVISRVIAVEGQVAVGWLDARRTP</sequence>
<keyword evidence="4" id="KW-1185">Reference proteome</keyword>
<feature type="domain" description="DUF6603" evidence="2">
    <location>
        <begin position="2148"/>
        <end position="2608"/>
    </location>
</feature>
<feature type="region of interest" description="Disordered" evidence="1">
    <location>
        <begin position="2619"/>
        <end position="2639"/>
    </location>
</feature>
<evidence type="ECO:0000259" key="2">
    <source>
        <dbReference type="Pfam" id="PF20248"/>
    </source>
</evidence>
<name>A0ABY4YFI5_9MICO</name>
<dbReference type="EMBL" id="CP099490">
    <property type="protein sequence ID" value="USQ75526.1"/>
    <property type="molecule type" value="Genomic_DNA"/>
</dbReference>
<accession>A0ABY4YFI5</accession>
<organism evidence="3 4">
    <name type="scientific">Ornithinimicrobium cryptoxanthini</name>
    <dbReference type="NCBI Taxonomy" id="2934161"/>
    <lineage>
        <taxon>Bacteria</taxon>
        <taxon>Bacillati</taxon>
        <taxon>Actinomycetota</taxon>
        <taxon>Actinomycetes</taxon>
        <taxon>Micrococcales</taxon>
        <taxon>Ornithinimicrobiaceae</taxon>
        <taxon>Ornithinimicrobium</taxon>
    </lineage>
</organism>
<gene>
    <name evidence="3" type="ORF">NF557_13015</name>
</gene>
<evidence type="ECO:0000313" key="4">
    <source>
        <dbReference type="Proteomes" id="UP001056535"/>
    </source>
</evidence>
<dbReference type="Proteomes" id="UP001056535">
    <property type="component" value="Chromosome"/>
</dbReference>
<dbReference type="InterPro" id="IPR046538">
    <property type="entry name" value="DUF6603"/>
</dbReference>
<protein>
    <recommendedName>
        <fullName evidence="2">DUF6603 domain-containing protein</fullName>
    </recommendedName>
</protein>
<evidence type="ECO:0000256" key="1">
    <source>
        <dbReference type="SAM" id="MobiDB-lite"/>
    </source>
</evidence>
<evidence type="ECO:0000313" key="3">
    <source>
        <dbReference type="EMBL" id="USQ75526.1"/>
    </source>
</evidence>